<gene>
    <name evidence="7" type="ORF">FVW59_05355</name>
</gene>
<name>A0A5C8ZZP3_9GAMM</name>
<dbReference type="PANTHER" id="PTHR30168">
    <property type="entry name" value="PUTATIVE MEMBRANE PROTEIN YPFJ"/>
    <property type="match status" value="1"/>
</dbReference>
<keyword evidence="3 6" id="KW-1133">Transmembrane helix</keyword>
<feature type="transmembrane region" description="Helical" evidence="6">
    <location>
        <begin position="48"/>
        <end position="71"/>
    </location>
</feature>
<evidence type="ECO:0000256" key="3">
    <source>
        <dbReference type="ARBA" id="ARBA00022989"/>
    </source>
</evidence>
<evidence type="ECO:0000313" key="8">
    <source>
        <dbReference type="Proteomes" id="UP000321933"/>
    </source>
</evidence>
<protein>
    <recommendedName>
        <fullName evidence="9">Flagellar biosynthesis protein FlgM</fullName>
    </recommendedName>
</protein>
<keyword evidence="4 6" id="KW-0472">Membrane</keyword>
<dbReference type="Pfam" id="PF04228">
    <property type="entry name" value="Zn_peptidase"/>
    <property type="match status" value="1"/>
</dbReference>
<evidence type="ECO:0000256" key="6">
    <source>
        <dbReference type="SAM" id="Phobius"/>
    </source>
</evidence>
<evidence type="ECO:0000256" key="5">
    <source>
        <dbReference type="SAM" id="MobiDB-lite"/>
    </source>
</evidence>
<reference evidence="7 8" key="1">
    <citation type="submission" date="2019-08" db="EMBL/GenBank/DDBJ databases">
        <title>Parahaliea maris sp. nov., isolated from the surface seawater.</title>
        <authorList>
            <person name="Liu Y."/>
        </authorList>
    </citation>
    <scope>NUCLEOTIDE SEQUENCE [LARGE SCALE GENOMIC DNA]</scope>
    <source>
        <strain evidence="7 8">S2-26</strain>
    </source>
</reference>
<dbReference type="InterPro" id="IPR007343">
    <property type="entry name" value="Uncharacterised_pept_Zn_put"/>
</dbReference>
<evidence type="ECO:0000313" key="7">
    <source>
        <dbReference type="EMBL" id="TXS93269.1"/>
    </source>
</evidence>
<evidence type="ECO:0008006" key="9">
    <source>
        <dbReference type="Google" id="ProtNLM"/>
    </source>
</evidence>
<comment type="caution">
    <text evidence="7">The sequence shown here is derived from an EMBL/GenBank/DDBJ whole genome shotgun (WGS) entry which is preliminary data.</text>
</comment>
<keyword evidence="2 6" id="KW-0812">Transmembrane</keyword>
<feature type="compositionally biased region" description="Basic and acidic residues" evidence="5">
    <location>
        <begin position="1"/>
        <end position="18"/>
    </location>
</feature>
<dbReference type="OrthoDB" id="9774900at2"/>
<evidence type="ECO:0000256" key="2">
    <source>
        <dbReference type="ARBA" id="ARBA00022692"/>
    </source>
</evidence>
<dbReference type="Proteomes" id="UP000321933">
    <property type="component" value="Unassembled WGS sequence"/>
</dbReference>
<feature type="region of interest" description="Disordered" evidence="5">
    <location>
        <begin position="1"/>
        <end position="22"/>
    </location>
</feature>
<evidence type="ECO:0000256" key="4">
    <source>
        <dbReference type="ARBA" id="ARBA00023136"/>
    </source>
</evidence>
<dbReference type="GO" id="GO:0016020">
    <property type="term" value="C:membrane"/>
    <property type="evidence" value="ECO:0007669"/>
    <property type="project" value="UniProtKB-SubCell"/>
</dbReference>
<accession>A0A5C8ZZP3</accession>
<dbReference type="EMBL" id="VRYZ01000002">
    <property type="protein sequence ID" value="TXS93269.1"/>
    <property type="molecule type" value="Genomic_DNA"/>
</dbReference>
<comment type="subcellular location">
    <subcellularLocation>
        <location evidence="1">Membrane</location>
        <topology evidence="1">Single-pass membrane protein</topology>
    </subcellularLocation>
</comment>
<organism evidence="7 8">
    <name type="scientific">Parahaliea aestuarii</name>
    <dbReference type="NCBI Taxonomy" id="1852021"/>
    <lineage>
        <taxon>Bacteria</taxon>
        <taxon>Pseudomonadati</taxon>
        <taxon>Pseudomonadota</taxon>
        <taxon>Gammaproteobacteria</taxon>
        <taxon>Cellvibrionales</taxon>
        <taxon>Halieaceae</taxon>
        <taxon>Parahaliea</taxon>
    </lineage>
</organism>
<dbReference type="RefSeq" id="WP_148063205.1">
    <property type="nucleotide sequence ID" value="NZ_VRYZ01000002.1"/>
</dbReference>
<dbReference type="PANTHER" id="PTHR30168:SF0">
    <property type="entry name" value="INNER MEMBRANE PROTEIN"/>
    <property type="match status" value="1"/>
</dbReference>
<proteinExistence type="predicted"/>
<sequence length="302" mass="32953">MRWKDGRRSSNVEDRRGETPSYSSAASAAPVLLRFLPALIRSKVGRTILIVGIVVVVGGRMLGIDVLSLFLGGGVATSSQSPASFSQQEQELADFTSVVLADTEQTWHDYFRQMSRDYREPTLVLFSGRVSSACGMATAAVGPFYCPGDQQLYIDLSFFHDLKARHGAPGDFAQAYVVAHEVGHHVQTLLGISQQVQAAGRGRSKAEVNALSVRQELQADCFAGMWGHAASTERNLLEVGDLEEALRAATAIGDDRLQREAGQRVVPDSFTHGTSEQRVRWFRTGFERGDIGACDTFSAERL</sequence>
<evidence type="ECO:0000256" key="1">
    <source>
        <dbReference type="ARBA" id="ARBA00004167"/>
    </source>
</evidence>
<keyword evidence="8" id="KW-1185">Reference proteome</keyword>
<dbReference type="AlphaFoldDB" id="A0A5C8ZZP3"/>